<feature type="domain" description="Glucose-6-phosphate dehydrogenase C-terminal" evidence="9">
    <location>
        <begin position="192"/>
        <end position="485"/>
    </location>
</feature>
<dbReference type="NCBIfam" id="TIGR00871">
    <property type="entry name" value="zwf"/>
    <property type="match status" value="1"/>
</dbReference>
<comment type="catalytic activity">
    <reaction evidence="7">
        <text>D-glucose 6-phosphate + NADP(+) = 6-phospho-D-glucono-1,5-lactone + NADPH + H(+)</text>
        <dbReference type="Rhea" id="RHEA:15841"/>
        <dbReference type="ChEBI" id="CHEBI:15378"/>
        <dbReference type="ChEBI" id="CHEBI:57783"/>
        <dbReference type="ChEBI" id="CHEBI:57955"/>
        <dbReference type="ChEBI" id="CHEBI:58349"/>
        <dbReference type="ChEBI" id="CHEBI:61548"/>
        <dbReference type="EC" id="1.1.1.49"/>
    </reaction>
</comment>
<keyword evidence="5 7" id="KW-0560">Oxidoreductase</keyword>
<evidence type="ECO:0000256" key="2">
    <source>
        <dbReference type="ARBA" id="ARBA00009975"/>
    </source>
</evidence>
<dbReference type="GO" id="GO:0005829">
    <property type="term" value="C:cytosol"/>
    <property type="evidence" value="ECO:0007669"/>
    <property type="project" value="TreeGrafter"/>
</dbReference>
<dbReference type="Gene3D" id="3.40.50.720">
    <property type="entry name" value="NAD(P)-binding Rossmann-like Domain"/>
    <property type="match status" value="1"/>
</dbReference>
<protein>
    <recommendedName>
        <fullName evidence="7">Glucose-6-phosphate 1-dehydrogenase</fullName>
        <shortName evidence="7">G6PD</shortName>
        <ecNumber evidence="7">1.1.1.49</ecNumber>
    </recommendedName>
</protein>
<name>Q6LS73_PHOPR</name>
<dbReference type="STRING" id="298386.PBPRA1442"/>
<gene>
    <name evidence="10" type="primary">HD0838</name>
    <name evidence="7" type="synonym">zwf</name>
    <name evidence="10" type="ordered locus">PBPRA1442</name>
</gene>
<organism evidence="10 11">
    <name type="scientific">Photobacterium profundum (strain SS9)</name>
    <dbReference type="NCBI Taxonomy" id="298386"/>
    <lineage>
        <taxon>Bacteria</taxon>
        <taxon>Pseudomonadati</taxon>
        <taxon>Pseudomonadota</taxon>
        <taxon>Gammaproteobacteria</taxon>
        <taxon>Vibrionales</taxon>
        <taxon>Vibrionaceae</taxon>
        <taxon>Photobacterium</taxon>
    </lineage>
</organism>
<feature type="binding site" evidence="7">
    <location>
        <position position="151"/>
    </location>
    <ligand>
        <name>NADP(+)</name>
        <dbReference type="ChEBI" id="CHEBI:58349"/>
    </ligand>
</feature>
<dbReference type="Pfam" id="PF00479">
    <property type="entry name" value="G6PD_N"/>
    <property type="match status" value="1"/>
</dbReference>
<keyword evidence="11" id="KW-1185">Reference proteome</keyword>
<feature type="domain" description="Glucose-6-phosphate dehydrogenase NAD-binding" evidence="8">
    <location>
        <begin position="10"/>
        <end position="190"/>
    </location>
</feature>
<dbReference type="SUPFAM" id="SSF55347">
    <property type="entry name" value="Glyceraldehyde-3-phosphate dehydrogenase-like, C-terminal domain"/>
    <property type="match status" value="1"/>
</dbReference>
<feature type="binding site" evidence="7">
    <location>
        <position position="219"/>
    </location>
    <ligand>
        <name>substrate</name>
    </ligand>
</feature>
<proteinExistence type="inferred from homology"/>
<dbReference type="PROSITE" id="PS00069">
    <property type="entry name" value="G6P_DEHYDROGENASE"/>
    <property type="match status" value="1"/>
</dbReference>
<dbReference type="GO" id="GO:0050661">
    <property type="term" value="F:NADP binding"/>
    <property type="evidence" value="ECO:0007669"/>
    <property type="project" value="UniProtKB-UniRule"/>
</dbReference>
<dbReference type="PIRSF" id="PIRSF000110">
    <property type="entry name" value="G6PD"/>
    <property type="match status" value="1"/>
</dbReference>
<dbReference type="Gene3D" id="3.30.360.10">
    <property type="entry name" value="Dihydrodipicolinate Reductase, domain 2"/>
    <property type="match status" value="1"/>
</dbReference>
<evidence type="ECO:0000259" key="9">
    <source>
        <dbReference type="Pfam" id="PF02781"/>
    </source>
</evidence>
<comment type="caution">
    <text evidence="7">Lacks conserved residue(s) required for the propagation of feature annotation.</text>
</comment>
<dbReference type="InterPro" id="IPR022675">
    <property type="entry name" value="G6P_DH_C"/>
</dbReference>
<comment type="similarity">
    <text evidence="2 7">Belongs to the glucose-6-phosphate dehydrogenase family.</text>
</comment>
<dbReference type="GO" id="GO:0006006">
    <property type="term" value="P:glucose metabolic process"/>
    <property type="evidence" value="ECO:0007669"/>
    <property type="project" value="UniProtKB-KW"/>
</dbReference>
<dbReference type="InterPro" id="IPR001282">
    <property type="entry name" value="G6P_DH"/>
</dbReference>
<comment type="function">
    <text evidence="7">Catalyzes the oxidation of glucose 6-phosphate to 6-phosphogluconolactone.</text>
</comment>
<feature type="binding site" evidence="7">
    <location>
        <position position="181"/>
    </location>
    <ligand>
        <name>substrate</name>
    </ligand>
</feature>
<dbReference type="PANTHER" id="PTHR23429:SF0">
    <property type="entry name" value="GLUCOSE-6-PHOSPHATE 1-DEHYDROGENASE"/>
    <property type="match status" value="1"/>
</dbReference>
<dbReference type="AlphaFoldDB" id="Q6LS73"/>
<evidence type="ECO:0000256" key="7">
    <source>
        <dbReference type="HAMAP-Rule" id="MF_00966"/>
    </source>
</evidence>
<keyword evidence="6 7" id="KW-0119">Carbohydrate metabolism</keyword>
<dbReference type="InterPro" id="IPR036291">
    <property type="entry name" value="NAD(P)-bd_dom_sf"/>
</dbReference>
<dbReference type="HOGENOM" id="CLU_013524_5_0_6"/>
<reference evidence="11" key="1">
    <citation type="journal article" date="2005" name="Science">
        <title>Life at depth: Photobacterium profundum genome sequence and expression analysis.</title>
        <authorList>
            <person name="Vezzi A."/>
            <person name="Campanaro S."/>
            <person name="D'Angelo M."/>
            <person name="Simonato F."/>
            <person name="Vitulo N."/>
            <person name="Lauro F.M."/>
            <person name="Cestaro A."/>
            <person name="Malacrida G."/>
            <person name="Simionati B."/>
            <person name="Cannata N."/>
            <person name="Romualdi C."/>
            <person name="Bartlett D.H."/>
            <person name="Valle G."/>
        </authorList>
    </citation>
    <scope>NUCLEOTIDE SEQUENCE [LARGE SCALE GENOMIC DNA]</scope>
    <source>
        <strain evidence="11">ATCC BAA-1253 / SS9</strain>
    </source>
</reference>
<dbReference type="KEGG" id="ppr:PBPRA1442"/>
<evidence type="ECO:0000256" key="1">
    <source>
        <dbReference type="ARBA" id="ARBA00004937"/>
    </source>
</evidence>
<feature type="binding site" evidence="7">
    <location>
        <position position="185"/>
    </location>
    <ligand>
        <name>substrate</name>
    </ligand>
</feature>
<comment type="pathway">
    <text evidence="1 7">Carbohydrate degradation; pentose phosphate pathway; D-ribulose 5-phosphate from D-glucose 6-phosphate (oxidative stage): step 1/3.</text>
</comment>
<dbReference type="SUPFAM" id="SSF51735">
    <property type="entry name" value="NAD(P)-binding Rossmann-fold domains"/>
    <property type="match status" value="1"/>
</dbReference>
<dbReference type="Pfam" id="PF02781">
    <property type="entry name" value="G6PD_C"/>
    <property type="match status" value="1"/>
</dbReference>
<evidence type="ECO:0000259" key="8">
    <source>
        <dbReference type="Pfam" id="PF00479"/>
    </source>
</evidence>
<dbReference type="eggNOG" id="COG0364">
    <property type="taxonomic scope" value="Bacteria"/>
</dbReference>
<dbReference type="InterPro" id="IPR022674">
    <property type="entry name" value="G6P_DH_NAD-bd"/>
</dbReference>
<dbReference type="EC" id="1.1.1.49" evidence="7"/>
<keyword evidence="4 7" id="KW-0521">NADP</keyword>
<dbReference type="PANTHER" id="PTHR23429">
    <property type="entry name" value="GLUCOSE-6-PHOSPHATE 1-DEHYDROGENASE G6PD"/>
    <property type="match status" value="1"/>
</dbReference>
<evidence type="ECO:0000256" key="4">
    <source>
        <dbReference type="ARBA" id="ARBA00022857"/>
    </source>
</evidence>
<sequence>MVQPENNAIVIFGASGDLTHRKLIPAFYHLYANGLLPEDFAILGVSRTEYSDQDFREKLKISLTETEKVNEETLIKFCEHLYYQALNTSEVAEYALLKQRLGDLNDKHHTQGNTIYYLATPPSLYGVIPECLGAHGLNDETHGWKNLIVEKPFGYDLASANELDERIHAHFKEQQIYRIDHYLGKETVQNLLVFRFANGMFEPLWNRNFIEYVEITAAESLGVEERGGYYDGAGAVRDMFQNHLLQVLAMVGMESPAAINADSIRDEVVKVMQSFQPLSDKDLEKNLVLGQYTDSTVRGDHLPGYREEHGVADDSRTETYVGMKMFIQNWRWNGVPFYVRTGKRLPTRVTEVVIHFKKTPHPVFGTNAPENKLIIRIQPDEGILMSFGLKKPGAGFEAEEVSMDFHYGDLEETNMLTAYERLLLDCMKGDATLFARTDAVKACWKFVQPILEYKENPDHLFGYAAGTWGPKEADELLQGDERNWRFPCKNLTNTDYCEL</sequence>
<dbReference type="Proteomes" id="UP000000593">
    <property type="component" value="Chromosome 1"/>
</dbReference>
<accession>Q6LS73</accession>
<keyword evidence="3 7" id="KW-0313">Glucose metabolism</keyword>
<dbReference type="HAMAP" id="MF_00966">
    <property type="entry name" value="G6PD"/>
    <property type="match status" value="1"/>
</dbReference>
<evidence type="ECO:0000256" key="3">
    <source>
        <dbReference type="ARBA" id="ARBA00022526"/>
    </source>
</evidence>
<feature type="binding site" evidence="7">
    <location>
        <position position="238"/>
    </location>
    <ligand>
        <name>substrate</name>
    </ligand>
</feature>
<dbReference type="RefSeq" id="WP_011218176.1">
    <property type="nucleotide sequence ID" value="NC_006370.1"/>
</dbReference>
<evidence type="ECO:0000313" key="11">
    <source>
        <dbReference type="Proteomes" id="UP000000593"/>
    </source>
</evidence>
<dbReference type="GO" id="GO:0009051">
    <property type="term" value="P:pentose-phosphate shunt, oxidative branch"/>
    <property type="evidence" value="ECO:0007669"/>
    <property type="project" value="TreeGrafter"/>
</dbReference>
<dbReference type="EMBL" id="CR378667">
    <property type="protein sequence ID" value="CAG19853.1"/>
    <property type="molecule type" value="Genomic_DNA"/>
</dbReference>
<feature type="binding site" evidence="7">
    <location>
        <position position="47"/>
    </location>
    <ligand>
        <name>NADP(+)</name>
        <dbReference type="ChEBI" id="CHEBI:58349"/>
    </ligand>
</feature>
<feature type="binding site" evidence="7">
    <location>
        <position position="343"/>
    </location>
    <ligand>
        <name>substrate</name>
    </ligand>
</feature>
<evidence type="ECO:0000256" key="5">
    <source>
        <dbReference type="ARBA" id="ARBA00023002"/>
    </source>
</evidence>
<evidence type="ECO:0000256" key="6">
    <source>
        <dbReference type="ARBA" id="ARBA00023277"/>
    </source>
</evidence>
<dbReference type="PRINTS" id="PR00079">
    <property type="entry name" value="G6PDHDRGNASE"/>
</dbReference>
<dbReference type="InterPro" id="IPR019796">
    <property type="entry name" value="G6P_DH_AS"/>
</dbReference>
<evidence type="ECO:0000313" key="10">
    <source>
        <dbReference type="EMBL" id="CAG19853.1"/>
    </source>
</evidence>
<dbReference type="UniPathway" id="UPA00115">
    <property type="reaction ID" value="UER00408"/>
</dbReference>
<dbReference type="GO" id="GO:0004345">
    <property type="term" value="F:glucose-6-phosphate dehydrogenase activity"/>
    <property type="evidence" value="ECO:0007669"/>
    <property type="project" value="UniProtKB-UniRule"/>
</dbReference>
<feature type="active site" description="Proton acceptor" evidence="7">
    <location>
        <position position="243"/>
    </location>
</feature>